<keyword evidence="5" id="KW-0964">Secreted</keyword>
<dbReference type="GO" id="GO:0030154">
    <property type="term" value="P:cell differentiation"/>
    <property type="evidence" value="ECO:0007669"/>
    <property type="project" value="UniProtKB-KW"/>
</dbReference>
<evidence type="ECO:0000256" key="12">
    <source>
        <dbReference type="ARBA" id="ARBA00030008"/>
    </source>
</evidence>
<evidence type="ECO:0000256" key="7">
    <source>
        <dbReference type="ARBA" id="ARBA00022782"/>
    </source>
</evidence>
<evidence type="ECO:0000256" key="14">
    <source>
        <dbReference type="RuleBase" id="RU000354"/>
    </source>
</evidence>
<proteinExistence type="inferred from homology"/>
<dbReference type="PIRSF" id="PIRSF037270">
    <property type="entry name" value="Muellerian-inhibiting_factor"/>
    <property type="match status" value="1"/>
</dbReference>
<dbReference type="Gene3D" id="2.10.90.10">
    <property type="entry name" value="Cystine-knot cytokines"/>
    <property type="match status" value="1"/>
</dbReference>
<feature type="compositionally biased region" description="Polar residues" evidence="15">
    <location>
        <begin position="374"/>
        <end position="385"/>
    </location>
</feature>
<dbReference type="InterPro" id="IPR017948">
    <property type="entry name" value="TGFb_CS"/>
</dbReference>
<organism evidence="18 19">
    <name type="scientific">Buteo japonicus</name>
    <dbReference type="NCBI Taxonomy" id="224669"/>
    <lineage>
        <taxon>Eukaryota</taxon>
        <taxon>Metazoa</taxon>
        <taxon>Chordata</taxon>
        <taxon>Craniata</taxon>
        <taxon>Vertebrata</taxon>
        <taxon>Euteleostomi</taxon>
        <taxon>Archelosauria</taxon>
        <taxon>Archosauria</taxon>
        <taxon>Dinosauria</taxon>
        <taxon>Saurischia</taxon>
        <taxon>Theropoda</taxon>
        <taxon>Coelurosauria</taxon>
        <taxon>Aves</taxon>
        <taxon>Neognathae</taxon>
        <taxon>Neoaves</taxon>
        <taxon>Telluraves</taxon>
        <taxon>Accipitrimorphae</taxon>
        <taxon>Accipitriformes</taxon>
        <taxon>Accipitridae</taxon>
        <taxon>Accipitrinae</taxon>
        <taxon>Buteo</taxon>
    </lineage>
</organism>
<evidence type="ECO:0000256" key="16">
    <source>
        <dbReference type="SAM" id="SignalP"/>
    </source>
</evidence>
<dbReference type="Proteomes" id="UP000694555">
    <property type="component" value="Unplaced"/>
</dbReference>
<evidence type="ECO:0000256" key="5">
    <source>
        <dbReference type="ARBA" id="ARBA00022525"/>
    </source>
</evidence>
<evidence type="ECO:0000313" key="18">
    <source>
        <dbReference type="Ensembl" id="ENSBJAP00000011301.1"/>
    </source>
</evidence>
<reference evidence="18" key="2">
    <citation type="submission" date="2025-09" db="UniProtKB">
        <authorList>
            <consortium name="Ensembl"/>
        </authorList>
    </citation>
    <scope>IDENTIFICATION</scope>
</reference>
<feature type="domain" description="TGF-beta family profile" evidence="17">
    <location>
        <begin position="593"/>
        <end position="707"/>
    </location>
</feature>
<evidence type="ECO:0000256" key="6">
    <source>
        <dbReference type="ARBA" id="ARBA00022729"/>
    </source>
</evidence>
<dbReference type="GO" id="GO:0008083">
    <property type="term" value="F:growth factor activity"/>
    <property type="evidence" value="ECO:0007669"/>
    <property type="project" value="UniProtKB-KW"/>
</dbReference>
<keyword evidence="8 14" id="KW-0339">Growth factor</keyword>
<evidence type="ECO:0000259" key="17">
    <source>
        <dbReference type="PROSITE" id="PS51362"/>
    </source>
</evidence>
<dbReference type="InterPro" id="IPR029034">
    <property type="entry name" value="Cystine-knot_cytokine"/>
</dbReference>
<dbReference type="SMART" id="SM00204">
    <property type="entry name" value="TGFB"/>
    <property type="match status" value="1"/>
</dbReference>
<dbReference type="AlphaFoldDB" id="A0A8C0B425"/>
<dbReference type="Pfam" id="PF00019">
    <property type="entry name" value="TGF_beta"/>
    <property type="match status" value="1"/>
</dbReference>
<name>A0A8C0B425_9AVES</name>
<dbReference type="PANTHER" id="PTHR15009:SF4">
    <property type="entry name" value="MUELLERIAN-INHIBITING FACTOR"/>
    <property type="match status" value="1"/>
</dbReference>
<dbReference type="InterPro" id="IPR001839">
    <property type="entry name" value="TGF-b_C"/>
</dbReference>
<evidence type="ECO:0000256" key="9">
    <source>
        <dbReference type="ARBA" id="ARBA00023156"/>
    </source>
</evidence>
<evidence type="ECO:0000256" key="10">
    <source>
        <dbReference type="ARBA" id="ARBA00023157"/>
    </source>
</evidence>
<reference evidence="18" key="1">
    <citation type="submission" date="2025-08" db="UniProtKB">
        <authorList>
            <consortium name="Ensembl"/>
        </authorList>
    </citation>
    <scope>IDENTIFICATION</scope>
</reference>
<dbReference type="CDD" id="cd13757">
    <property type="entry name" value="TGF_beta_AMH"/>
    <property type="match status" value="1"/>
</dbReference>
<dbReference type="SUPFAM" id="SSF57501">
    <property type="entry name" value="Cystine-knot cytokines"/>
    <property type="match status" value="1"/>
</dbReference>
<comment type="subunit">
    <text evidence="3">Homodimer; disulfide-linked.</text>
</comment>
<accession>A0A8C0B425</accession>
<keyword evidence="6 16" id="KW-0732">Signal</keyword>
<sequence>MKAALQVLLLWLVLLLPSAALPRKGSTGERISPINRLELSLPEELGLEAEERERENASLRERVRPSSAARSRMTAATRLFSKPHPGAKCLQGTAEDGGIGWSGSSLHPWPLGGLEGPVCRVKMDQDGLTPRHLEVVGVLTRYESSFIKLLRQRTSWDESYLETFGLCPAGEAGAALHPLKRIHAHVVEPGQDRFLVLHLEEVKWEAQAKLRFKLVFQAEVGRSLGELRFALLLFYLGSREGLGTGRREELLATGMGLAREQSLCLARDTQYLVLGAAVASVARSSEQLSFEASLAIRRGGEGGTPLSSTETQQLLFGSDDKCFTRMTPVLLLLAKSRQEEEVALAPFSYLSAEGVVDDVGPPQAGTEDLPSPTAPSQANASSLAPGGSSQFLSILTRFIRQVLSPSSEPPTQPSSRHWLDFQVMETLPHQLLNLSEEAALERLVRSEEPSVLLFPQDGGAVLEQHLGDWQPEGTVLQLLMGKLQTVIQELKDISAFQANMGLFQHLLSFCYYPLGPGEGQLLMGKLQTVIQELKDISAFQANMGLFQHLLSFCYYPLGPGEGQAGERPAGSGKLHTLLLLKALQTVRAHWQERRKVLRQNRSARHQAHCRLQELTIDLHDRKFIVMPTVYAANNCEGPCKLPLSTRVPSYYSHTVLLLGMQERGSPLQRAPCCVPVRYSDQLIISLSTEGLEVRKFPNMVAEECGCR</sequence>
<dbReference type="InterPro" id="IPR021203">
    <property type="entry name" value="Muellerian-inhibiting_factor"/>
</dbReference>
<protein>
    <recommendedName>
        <fullName evidence="4">Muellerian-inhibiting factor</fullName>
    </recommendedName>
    <alternativeName>
        <fullName evidence="12">Anti-Muellerian hormone</fullName>
    </alternativeName>
    <alternativeName>
        <fullName evidence="13">Muellerian-inhibiting substance</fullName>
    </alternativeName>
</protein>
<feature type="signal peptide" evidence="16">
    <location>
        <begin position="1"/>
        <end position="20"/>
    </location>
</feature>
<keyword evidence="19" id="KW-1185">Reference proteome</keyword>
<evidence type="ECO:0000256" key="8">
    <source>
        <dbReference type="ARBA" id="ARBA00023030"/>
    </source>
</evidence>
<dbReference type="Ensembl" id="ENSBJAT00000011621.1">
    <property type="protein sequence ID" value="ENSBJAP00000011301.1"/>
    <property type="gene ID" value="ENSBJAG00000007657.1"/>
</dbReference>
<evidence type="ECO:0000256" key="15">
    <source>
        <dbReference type="SAM" id="MobiDB-lite"/>
    </source>
</evidence>
<evidence type="ECO:0000313" key="19">
    <source>
        <dbReference type="Proteomes" id="UP000694555"/>
    </source>
</evidence>
<evidence type="ECO:0000256" key="11">
    <source>
        <dbReference type="ARBA" id="ARBA00023180"/>
    </source>
</evidence>
<dbReference type="GO" id="GO:0007506">
    <property type="term" value="P:gonadal mesoderm development"/>
    <property type="evidence" value="ECO:0007669"/>
    <property type="project" value="UniProtKB-KW"/>
</dbReference>
<comment type="subcellular location">
    <subcellularLocation>
        <location evidence="1">Secreted</location>
    </subcellularLocation>
</comment>
<evidence type="ECO:0000256" key="13">
    <source>
        <dbReference type="ARBA" id="ARBA00031273"/>
    </source>
</evidence>
<evidence type="ECO:0000256" key="2">
    <source>
        <dbReference type="ARBA" id="ARBA00006656"/>
    </source>
</evidence>
<feature type="region of interest" description="Disordered" evidence="15">
    <location>
        <begin position="48"/>
        <end position="69"/>
    </location>
</feature>
<feature type="compositionally biased region" description="Basic and acidic residues" evidence="15">
    <location>
        <begin position="49"/>
        <end position="64"/>
    </location>
</feature>
<evidence type="ECO:0000256" key="3">
    <source>
        <dbReference type="ARBA" id="ARBA00011748"/>
    </source>
</evidence>
<comment type="similarity">
    <text evidence="2 14">Belongs to the TGF-beta family.</text>
</comment>
<dbReference type="GO" id="GO:0001880">
    <property type="term" value="P:Mullerian duct regression"/>
    <property type="evidence" value="ECO:0007669"/>
    <property type="project" value="TreeGrafter"/>
</dbReference>
<keyword evidence="10" id="KW-1015">Disulfide bond</keyword>
<dbReference type="Pfam" id="PF04709">
    <property type="entry name" value="AMH_N"/>
    <property type="match status" value="2"/>
</dbReference>
<dbReference type="PANTHER" id="PTHR15009">
    <property type="entry name" value="MUELLERIAN-INHIBITING FACTOR"/>
    <property type="match status" value="1"/>
</dbReference>
<dbReference type="PROSITE" id="PS00250">
    <property type="entry name" value="TGF_BETA_1"/>
    <property type="match status" value="1"/>
</dbReference>
<dbReference type="InterPro" id="IPR006799">
    <property type="entry name" value="AMH_N"/>
</dbReference>
<dbReference type="PROSITE" id="PS51362">
    <property type="entry name" value="TGF_BETA_2"/>
    <property type="match status" value="1"/>
</dbReference>
<evidence type="ECO:0000256" key="1">
    <source>
        <dbReference type="ARBA" id="ARBA00004613"/>
    </source>
</evidence>
<keyword evidence="7" id="KW-0221">Differentiation</keyword>
<keyword evidence="9" id="KW-0334">Gonadal differentiation</keyword>
<feature type="chain" id="PRO_5034146352" description="Muellerian-inhibiting factor" evidence="16">
    <location>
        <begin position="21"/>
        <end position="707"/>
    </location>
</feature>
<evidence type="ECO:0000256" key="4">
    <source>
        <dbReference type="ARBA" id="ARBA00020473"/>
    </source>
</evidence>
<dbReference type="GO" id="GO:0005615">
    <property type="term" value="C:extracellular space"/>
    <property type="evidence" value="ECO:0007669"/>
    <property type="project" value="TreeGrafter"/>
</dbReference>
<feature type="region of interest" description="Disordered" evidence="15">
    <location>
        <begin position="358"/>
        <end position="385"/>
    </location>
</feature>
<keyword evidence="11" id="KW-0325">Glycoprotein</keyword>
<dbReference type="FunFam" id="2.10.90.10:FF:000033">
    <property type="entry name" value="Muellerian-inhibiting factor"/>
    <property type="match status" value="1"/>
</dbReference>